<dbReference type="SUPFAM" id="SSF47413">
    <property type="entry name" value="lambda repressor-like DNA-binding domains"/>
    <property type="match status" value="1"/>
</dbReference>
<evidence type="ECO:0000313" key="3">
    <source>
        <dbReference type="Proteomes" id="UP000498740"/>
    </source>
</evidence>
<dbReference type="AlphaFoldDB" id="A0A7J0D1S7"/>
<evidence type="ECO:0000313" key="2">
    <source>
        <dbReference type="EMBL" id="GFN07967.1"/>
    </source>
</evidence>
<organism evidence="2 3">
    <name type="scientific">Streptomyces microflavus</name>
    <name type="common">Streptomyces lipmanii</name>
    <dbReference type="NCBI Taxonomy" id="1919"/>
    <lineage>
        <taxon>Bacteria</taxon>
        <taxon>Bacillati</taxon>
        <taxon>Actinomycetota</taxon>
        <taxon>Actinomycetes</taxon>
        <taxon>Kitasatosporales</taxon>
        <taxon>Streptomycetaceae</taxon>
        <taxon>Streptomyces</taxon>
    </lineage>
</organism>
<dbReference type="Pfam" id="PF01381">
    <property type="entry name" value="HTH_3"/>
    <property type="match status" value="1"/>
</dbReference>
<name>A0A7J0D1S7_STRMI</name>
<protein>
    <recommendedName>
        <fullName evidence="1">HTH cro/C1-type domain-containing protein</fullName>
    </recommendedName>
</protein>
<dbReference type="InterPro" id="IPR010982">
    <property type="entry name" value="Lambda_DNA-bd_dom_sf"/>
</dbReference>
<dbReference type="Proteomes" id="UP000498740">
    <property type="component" value="Unassembled WGS sequence"/>
</dbReference>
<proteinExistence type="predicted"/>
<dbReference type="Gene3D" id="1.10.260.40">
    <property type="entry name" value="lambda repressor-like DNA-binding domains"/>
    <property type="match status" value="1"/>
</dbReference>
<accession>A0A7J0D1S7</accession>
<dbReference type="PROSITE" id="PS50943">
    <property type="entry name" value="HTH_CROC1"/>
    <property type="match status" value="1"/>
</dbReference>
<reference evidence="2 3" key="1">
    <citation type="submission" date="2020-05" db="EMBL/GenBank/DDBJ databases">
        <title>Whole genome shotgun sequence of Streptomyces microflavus NBRC 13062.</title>
        <authorList>
            <person name="Komaki H."/>
            <person name="Tamura T."/>
        </authorList>
    </citation>
    <scope>NUCLEOTIDE SEQUENCE [LARGE SCALE GENOMIC DNA]</scope>
    <source>
        <strain evidence="2 3">NBRC 13062</strain>
    </source>
</reference>
<sequence>MPDRVFDGDKLRDRRVIKRLSQATLAEGLHVKVNAVYRWENGLAAPLRSDCRRSPHSWMPISMNSFRAPNHRISPICGATPG</sequence>
<comment type="caution">
    <text evidence="2">The sequence shown here is derived from an EMBL/GenBank/DDBJ whole genome shotgun (WGS) entry which is preliminary data.</text>
</comment>
<dbReference type="CDD" id="cd00093">
    <property type="entry name" value="HTH_XRE"/>
    <property type="match status" value="1"/>
</dbReference>
<dbReference type="GO" id="GO:0003677">
    <property type="term" value="F:DNA binding"/>
    <property type="evidence" value="ECO:0007669"/>
    <property type="project" value="InterPro"/>
</dbReference>
<dbReference type="EMBL" id="BLWD01000001">
    <property type="protein sequence ID" value="GFN07967.1"/>
    <property type="molecule type" value="Genomic_DNA"/>
</dbReference>
<gene>
    <name evidence="2" type="ORF">Smic_65230</name>
</gene>
<evidence type="ECO:0000259" key="1">
    <source>
        <dbReference type="PROSITE" id="PS50943"/>
    </source>
</evidence>
<dbReference type="InterPro" id="IPR001387">
    <property type="entry name" value="Cro/C1-type_HTH"/>
</dbReference>
<feature type="domain" description="HTH cro/C1-type" evidence="1">
    <location>
        <begin position="11"/>
        <end position="46"/>
    </location>
</feature>